<protein>
    <submittedName>
        <fullName evidence="1">Oligoendopeptidase, M3 family</fullName>
    </submittedName>
</protein>
<dbReference type="Proteomes" id="UP000192328">
    <property type="component" value="Unassembled WGS sequence"/>
</dbReference>
<reference evidence="1" key="1">
    <citation type="submission" date="2017-04" db="EMBL/GenBank/DDBJ databases">
        <authorList>
            <person name="Varghese N."/>
            <person name="Submissions S."/>
        </authorList>
    </citation>
    <scope>NUCLEOTIDE SEQUENCE</scope>
    <source>
        <strain evidence="1">WTE2008</strain>
    </source>
</reference>
<gene>
    <name evidence="1" type="ORF">SAMN06297397_2093</name>
</gene>
<evidence type="ECO:0000313" key="1">
    <source>
        <dbReference type="EMBL" id="SMC71033.1"/>
    </source>
</evidence>
<sequence>MITFPEMPYERPDPEELKAKLKALTERLQGAKSYEEAKAVFLEKEKEARHVDTLATLASVRHSIDTRDTFYDEENKFWNQTGPELQEFEQAWTAAMLASPFRADFEAEYGNLMFINAEIDLKTFSPDIIPELQQENDLRNEYQKLIASAQIPFEGGVYTLSQLTPFKTCADDAKRLAAWKAEGQWYKDNQDKLDEIYDKLVKLRDTMGRKLGYEGYTTLGYYRMGRNCYTKEDVEKFRAAVRTYLVPVADSIYREQAKRLGKEYPMSFADNALEFRSGNPRPQGTADDILAAGKKFYDELSPETSEFFNMMLDRKLMDVLSTEGKEGGGYCTGLMDYGVPFIFANFNGTQGDVEVVTHEAGHAFEAWMNRDRIPSSYVWPSMEACEVHSMSMEFMAWPWAENFFGPDTRKFLYSHLSAALTFIPYGTMVDHFQHLVYENPGWTPRERHDAWKKLLGVYMPWMKLDGEIPFYSEGEGWQRQSHIYASPFYYIDYCLAQTVSLEIWSMLQESREKAWKYYMAYTKQGGSRTFTDLLANAGLVSPFDEKCLKTVCATAKNWLENYDMTGIE</sequence>
<dbReference type="EMBL" id="FWXZ01000004">
    <property type="protein sequence ID" value="SMC71033.1"/>
    <property type="molecule type" value="Genomic_DNA"/>
</dbReference>
<evidence type="ECO:0000313" key="2">
    <source>
        <dbReference type="Proteomes" id="UP000192328"/>
    </source>
</evidence>
<keyword evidence="2" id="KW-1185">Reference proteome</keyword>
<accession>A0AC61PMS1</accession>
<name>A0AC61PMS1_9FIRM</name>
<comment type="caution">
    <text evidence="1">The sequence shown here is derived from an EMBL/GenBank/DDBJ whole genome shotgun (WGS) entry which is preliminary data.</text>
</comment>
<proteinExistence type="predicted"/>
<organism evidence="1 2">
    <name type="scientific">Aristaeella lactis</name>
    <dbReference type="NCBI Taxonomy" id="3046383"/>
    <lineage>
        <taxon>Bacteria</taxon>
        <taxon>Bacillati</taxon>
        <taxon>Bacillota</taxon>
        <taxon>Clostridia</taxon>
        <taxon>Eubacteriales</taxon>
        <taxon>Aristaeellaceae</taxon>
        <taxon>Aristaeella</taxon>
    </lineage>
</organism>